<dbReference type="InterPro" id="IPR011944">
    <property type="entry name" value="Steroid_delta5-4_isomerase"/>
</dbReference>
<dbReference type="Proteomes" id="UP000315439">
    <property type="component" value="Unassembled WGS sequence"/>
</dbReference>
<dbReference type="InterPro" id="IPR027843">
    <property type="entry name" value="DUF4440"/>
</dbReference>
<organism evidence="2 3">
    <name type="scientific">Aliikangiella coralliicola</name>
    <dbReference type="NCBI Taxonomy" id="2592383"/>
    <lineage>
        <taxon>Bacteria</taxon>
        <taxon>Pseudomonadati</taxon>
        <taxon>Pseudomonadota</taxon>
        <taxon>Gammaproteobacteria</taxon>
        <taxon>Oceanospirillales</taxon>
        <taxon>Pleioneaceae</taxon>
        <taxon>Aliikangiella</taxon>
    </lineage>
</organism>
<keyword evidence="3" id="KW-1185">Reference proteome</keyword>
<sequence>MKDHPIKQEIFAADKAINNKDFDNIPNFYTEDAALVVKPGLVASGRTAIAEAHKEISKYFNGSLEVSQGDVQIIEAGNVALVHAKTFVKSQLKLDSKFSTERESVYVYVRDSDGKWRCAIDNSYGAELLQAK</sequence>
<dbReference type="InterPro" id="IPR032710">
    <property type="entry name" value="NTF2-like_dom_sf"/>
</dbReference>
<dbReference type="EMBL" id="VIKS01000004">
    <property type="protein sequence ID" value="TQV88235.1"/>
    <property type="molecule type" value="Genomic_DNA"/>
</dbReference>
<accession>A0A545UFL1</accession>
<dbReference type="NCBIfam" id="TIGR02246">
    <property type="entry name" value="SgcJ/EcaC family oxidoreductase"/>
    <property type="match status" value="1"/>
</dbReference>
<reference evidence="2 3" key="1">
    <citation type="submission" date="2019-07" db="EMBL/GenBank/DDBJ databases">
        <title>Draft genome for Aliikangiella sp. M105.</title>
        <authorList>
            <person name="Wang G."/>
        </authorList>
    </citation>
    <scope>NUCLEOTIDE SEQUENCE [LARGE SCALE GENOMIC DNA]</scope>
    <source>
        <strain evidence="2 3">M105</strain>
    </source>
</reference>
<evidence type="ECO:0000259" key="1">
    <source>
        <dbReference type="Pfam" id="PF14534"/>
    </source>
</evidence>
<evidence type="ECO:0000313" key="3">
    <source>
        <dbReference type="Proteomes" id="UP000315439"/>
    </source>
</evidence>
<evidence type="ECO:0000313" key="2">
    <source>
        <dbReference type="EMBL" id="TQV88235.1"/>
    </source>
</evidence>
<dbReference type="OrthoDB" id="1633822at2"/>
<name>A0A545UFL1_9GAMM</name>
<comment type="caution">
    <text evidence="2">The sequence shown here is derived from an EMBL/GenBank/DDBJ whole genome shotgun (WGS) entry which is preliminary data.</text>
</comment>
<gene>
    <name evidence="2" type="ORF">FLL46_06830</name>
</gene>
<dbReference type="Pfam" id="PF14534">
    <property type="entry name" value="DUF4440"/>
    <property type="match status" value="1"/>
</dbReference>
<feature type="domain" description="DUF4440" evidence="1">
    <location>
        <begin position="15"/>
        <end position="118"/>
    </location>
</feature>
<protein>
    <submittedName>
        <fullName evidence="2">SgcJ/EcaC family oxidoreductase</fullName>
    </submittedName>
</protein>
<dbReference type="RefSeq" id="WP_142892744.1">
    <property type="nucleotide sequence ID" value="NZ_ML660162.1"/>
</dbReference>
<proteinExistence type="predicted"/>
<dbReference type="Gene3D" id="3.10.450.50">
    <property type="match status" value="1"/>
</dbReference>
<dbReference type="AlphaFoldDB" id="A0A545UFL1"/>
<dbReference type="SUPFAM" id="SSF54427">
    <property type="entry name" value="NTF2-like"/>
    <property type="match status" value="1"/>
</dbReference>